<feature type="domain" description="Choline/carnitine acyltransferase" evidence="4">
    <location>
        <begin position="2"/>
        <end position="65"/>
    </location>
</feature>
<dbReference type="Gene3D" id="3.30.559.10">
    <property type="entry name" value="Chloramphenicol acetyltransferase-like domain"/>
    <property type="match status" value="2"/>
</dbReference>
<dbReference type="InterPro" id="IPR039551">
    <property type="entry name" value="Cho/carn_acyl_trans"/>
</dbReference>
<accession>A0A158PBQ8</accession>
<dbReference type="Gene3D" id="3.30.559.70">
    <property type="entry name" value="Choline/Carnitine o-acyltransferase, domain 2"/>
    <property type="match status" value="1"/>
</dbReference>
<name>A0A158PBQ8_ANGCA</name>
<dbReference type="AlphaFoldDB" id="A0A158PBQ8"/>
<feature type="domain" description="Choline/carnitine acyltransferase" evidence="4">
    <location>
        <begin position="160"/>
        <end position="264"/>
    </location>
</feature>
<reference evidence="6" key="2">
    <citation type="submission" date="2016-04" db="UniProtKB">
        <authorList>
            <consortium name="WormBaseParasite"/>
        </authorList>
    </citation>
    <scope>IDENTIFICATION</scope>
</reference>
<organism evidence="5 6">
    <name type="scientific">Angiostrongylus cantonensis</name>
    <name type="common">Rat lungworm</name>
    <dbReference type="NCBI Taxonomy" id="6313"/>
    <lineage>
        <taxon>Eukaryota</taxon>
        <taxon>Metazoa</taxon>
        <taxon>Ecdysozoa</taxon>
        <taxon>Nematoda</taxon>
        <taxon>Chromadorea</taxon>
        <taxon>Rhabditida</taxon>
        <taxon>Rhabditina</taxon>
        <taxon>Rhabditomorpha</taxon>
        <taxon>Strongyloidea</taxon>
        <taxon>Metastrongylidae</taxon>
        <taxon>Angiostrongylus</taxon>
    </lineage>
</organism>
<keyword evidence="5" id="KW-1185">Reference proteome</keyword>
<evidence type="ECO:0000313" key="5">
    <source>
        <dbReference type="Proteomes" id="UP000035642"/>
    </source>
</evidence>
<dbReference type="Pfam" id="PF00755">
    <property type="entry name" value="Carn_acyltransf"/>
    <property type="match status" value="3"/>
</dbReference>
<proteinExistence type="inferred from homology"/>
<dbReference type="GO" id="GO:0005777">
    <property type="term" value="C:peroxisome"/>
    <property type="evidence" value="ECO:0007669"/>
    <property type="project" value="TreeGrafter"/>
</dbReference>
<dbReference type="InterPro" id="IPR042231">
    <property type="entry name" value="Cho/carn_acyl_trans_2"/>
</dbReference>
<evidence type="ECO:0000256" key="2">
    <source>
        <dbReference type="ARBA" id="ARBA00022679"/>
    </source>
</evidence>
<keyword evidence="3" id="KW-0012">Acyltransferase</keyword>
<evidence type="ECO:0000256" key="1">
    <source>
        <dbReference type="ARBA" id="ARBA00005232"/>
    </source>
</evidence>
<evidence type="ECO:0000256" key="3">
    <source>
        <dbReference type="ARBA" id="ARBA00023315"/>
    </source>
</evidence>
<dbReference type="SUPFAM" id="SSF52777">
    <property type="entry name" value="CoA-dependent acyltransferases"/>
    <property type="match status" value="2"/>
</dbReference>
<keyword evidence="2" id="KW-0808">Transferase</keyword>
<dbReference type="Proteomes" id="UP000035642">
    <property type="component" value="Unassembled WGS sequence"/>
</dbReference>
<dbReference type="InterPro" id="IPR000542">
    <property type="entry name" value="Carn_acyl_trans"/>
</dbReference>
<dbReference type="PANTHER" id="PTHR22589:SF67">
    <property type="entry name" value="PEROXISOMAL CARNITINE O-OCTANOYLTRANSFERASE"/>
    <property type="match status" value="1"/>
</dbReference>
<dbReference type="WBParaSite" id="ACAC_0001131701-mRNA-1">
    <property type="protein sequence ID" value="ACAC_0001131701-mRNA-1"/>
    <property type="gene ID" value="ACAC_0001131701"/>
</dbReference>
<dbReference type="PANTHER" id="PTHR22589">
    <property type="entry name" value="CARNITINE O-ACYLTRANSFERASE"/>
    <property type="match status" value="1"/>
</dbReference>
<sequence>MSMSERNMKNIQTIEKSCFCLTLTDNVYESKPAQLHAALMGEARMQWADKSWNVIVCKDGQVLLQGDFEGYGNDLARKLNLYMDTVVQIALQLAFLRTHGSFAPIYETASTRKFYHGRTETVRGCTHEMVAFGQAIIDGKSVVLAVIWIDVCGAQIFGCIDRHLYGLRKTLENFRNSGSLSTNTPEIFTDEAWKVSGGDGNYLLSTSFSGYMAENDEVGFYGFVTAMRPDGYGTFYRIGRNSLQLVITDWCQSKSNLSAYGENIKWSLAKLGSLFTYRAKL</sequence>
<dbReference type="GO" id="GO:0008458">
    <property type="term" value="F:carnitine O-octanoyltransferase activity"/>
    <property type="evidence" value="ECO:0007669"/>
    <property type="project" value="TreeGrafter"/>
</dbReference>
<evidence type="ECO:0000259" key="4">
    <source>
        <dbReference type="Pfam" id="PF00755"/>
    </source>
</evidence>
<reference evidence="5" key="1">
    <citation type="submission" date="2012-09" db="EMBL/GenBank/DDBJ databases">
        <authorList>
            <person name="Martin A.A."/>
        </authorList>
    </citation>
    <scope>NUCLEOTIDE SEQUENCE</scope>
</reference>
<evidence type="ECO:0000313" key="6">
    <source>
        <dbReference type="WBParaSite" id="ACAC_0001131701-mRNA-1"/>
    </source>
</evidence>
<comment type="similarity">
    <text evidence="1">Belongs to the carnitine/choline acetyltransferase family.</text>
</comment>
<dbReference type="InterPro" id="IPR023213">
    <property type="entry name" value="CAT-like_dom_sf"/>
</dbReference>
<dbReference type="STRING" id="6313.A0A158PBQ8"/>
<protein>
    <submittedName>
        <fullName evidence="6">Dirigent protein</fullName>
    </submittedName>
</protein>
<feature type="domain" description="Choline/carnitine acyltransferase" evidence="4">
    <location>
        <begin position="67"/>
        <end position="139"/>
    </location>
</feature>